<feature type="domain" description="Methyl-accepting transducer" evidence="10">
    <location>
        <begin position="225"/>
        <end position="461"/>
    </location>
</feature>
<dbReference type="GO" id="GO:0016020">
    <property type="term" value="C:membrane"/>
    <property type="evidence" value="ECO:0007669"/>
    <property type="project" value="UniProtKB-SubCell"/>
</dbReference>
<evidence type="ECO:0000256" key="7">
    <source>
        <dbReference type="PROSITE-ProRule" id="PRU00284"/>
    </source>
</evidence>
<protein>
    <submittedName>
        <fullName evidence="12">Methyl-accepting chemotaxis sensory transducer</fullName>
    </submittedName>
</protein>
<dbReference type="CDD" id="cd11386">
    <property type="entry name" value="MCP_signal"/>
    <property type="match status" value="1"/>
</dbReference>
<dbReference type="SMART" id="SM00283">
    <property type="entry name" value="MA"/>
    <property type="match status" value="1"/>
</dbReference>
<evidence type="ECO:0000256" key="5">
    <source>
        <dbReference type="ARBA" id="ARBA00023224"/>
    </source>
</evidence>
<accession>A0A3N1P274</accession>
<organism evidence="12 13">
    <name type="scientific">Marinimicrobium koreense</name>
    <dbReference type="NCBI Taxonomy" id="306545"/>
    <lineage>
        <taxon>Bacteria</taxon>
        <taxon>Pseudomonadati</taxon>
        <taxon>Pseudomonadota</taxon>
        <taxon>Gammaproteobacteria</taxon>
        <taxon>Cellvibrionales</taxon>
        <taxon>Cellvibrionaceae</taxon>
        <taxon>Marinimicrobium</taxon>
    </lineage>
</organism>
<comment type="subcellular location">
    <subcellularLocation>
        <location evidence="1">Membrane</location>
        <topology evidence="1">Multi-pass membrane protein</topology>
    </subcellularLocation>
</comment>
<keyword evidence="5 7" id="KW-0807">Transducer</keyword>
<dbReference type="InterPro" id="IPR003660">
    <property type="entry name" value="HAMP_dom"/>
</dbReference>
<dbReference type="Pfam" id="PF00672">
    <property type="entry name" value="HAMP"/>
    <property type="match status" value="1"/>
</dbReference>
<dbReference type="PROSITE" id="PS50111">
    <property type="entry name" value="CHEMOTAXIS_TRANSDUC_2"/>
    <property type="match status" value="1"/>
</dbReference>
<evidence type="ECO:0000256" key="9">
    <source>
        <dbReference type="SAM" id="Phobius"/>
    </source>
</evidence>
<feature type="region of interest" description="Disordered" evidence="8">
    <location>
        <begin position="265"/>
        <end position="297"/>
    </location>
</feature>
<feature type="compositionally biased region" description="Basic and acidic residues" evidence="8">
    <location>
        <begin position="278"/>
        <end position="289"/>
    </location>
</feature>
<evidence type="ECO:0000256" key="3">
    <source>
        <dbReference type="ARBA" id="ARBA00022989"/>
    </source>
</evidence>
<keyword evidence="13" id="KW-1185">Reference proteome</keyword>
<reference evidence="12 13" key="1">
    <citation type="submission" date="2018-11" db="EMBL/GenBank/DDBJ databases">
        <title>Genomic Encyclopedia of Type Strains, Phase IV (KMG-IV): sequencing the most valuable type-strain genomes for metagenomic binning, comparative biology and taxonomic classification.</title>
        <authorList>
            <person name="Goeker M."/>
        </authorList>
    </citation>
    <scope>NUCLEOTIDE SEQUENCE [LARGE SCALE GENOMIC DNA]</scope>
    <source>
        <strain evidence="12 13">DSM 16974</strain>
    </source>
</reference>
<dbReference type="Proteomes" id="UP000273643">
    <property type="component" value="Unassembled WGS sequence"/>
</dbReference>
<dbReference type="InterPro" id="IPR004089">
    <property type="entry name" value="MCPsignal_dom"/>
</dbReference>
<evidence type="ECO:0000313" key="12">
    <source>
        <dbReference type="EMBL" id="ROQ21327.1"/>
    </source>
</evidence>
<dbReference type="RefSeq" id="WP_123638341.1">
    <property type="nucleotide sequence ID" value="NZ_RJUK01000001.1"/>
</dbReference>
<dbReference type="PANTHER" id="PTHR32089:SF119">
    <property type="entry name" value="METHYL-ACCEPTING CHEMOTAXIS PROTEIN CTPL"/>
    <property type="match status" value="1"/>
</dbReference>
<dbReference type="GO" id="GO:0007165">
    <property type="term" value="P:signal transduction"/>
    <property type="evidence" value="ECO:0007669"/>
    <property type="project" value="UniProtKB-KW"/>
</dbReference>
<feature type="domain" description="HAMP" evidence="11">
    <location>
        <begin position="166"/>
        <end position="220"/>
    </location>
</feature>
<evidence type="ECO:0000256" key="6">
    <source>
        <dbReference type="ARBA" id="ARBA00029447"/>
    </source>
</evidence>
<evidence type="ECO:0000259" key="10">
    <source>
        <dbReference type="PROSITE" id="PS50111"/>
    </source>
</evidence>
<gene>
    <name evidence="12" type="ORF">EDC38_1950</name>
</gene>
<dbReference type="CDD" id="cd06225">
    <property type="entry name" value="HAMP"/>
    <property type="match status" value="1"/>
</dbReference>
<evidence type="ECO:0000256" key="4">
    <source>
        <dbReference type="ARBA" id="ARBA00023136"/>
    </source>
</evidence>
<comment type="similarity">
    <text evidence="6">Belongs to the methyl-accepting chemotaxis (MCP) protein family.</text>
</comment>
<dbReference type="OrthoDB" id="2489132at2"/>
<dbReference type="EMBL" id="RJUK01000001">
    <property type="protein sequence ID" value="ROQ21327.1"/>
    <property type="molecule type" value="Genomic_DNA"/>
</dbReference>
<keyword evidence="4 9" id="KW-0472">Membrane</keyword>
<dbReference type="SMART" id="SM00304">
    <property type="entry name" value="HAMP"/>
    <property type="match status" value="1"/>
</dbReference>
<evidence type="ECO:0000313" key="13">
    <source>
        <dbReference type="Proteomes" id="UP000273643"/>
    </source>
</evidence>
<proteinExistence type="inferred from homology"/>
<dbReference type="GO" id="GO:0006935">
    <property type="term" value="P:chemotaxis"/>
    <property type="evidence" value="ECO:0007669"/>
    <property type="project" value="UniProtKB-ARBA"/>
</dbReference>
<dbReference type="AlphaFoldDB" id="A0A3N1P274"/>
<dbReference type="Gene3D" id="1.10.287.950">
    <property type="entry name" value="Methyl-accepting chemotaxis protein"/>
    <property type="match status" value="1"/>
</dbReference>
<evidence type="ECO:0000256" key="2">
    <source>
        <dbReference type="ARBA" id="ARBA00022692"/>
    </source>
</evidence>
<sequence length="497" mass="54511">MLRSLSFKLMAAMAALMLTVAAIILAASYTYLARQQQSNFEQEVDRNLELINSSLLEPLFAYDFQQLEAIAESLVNTALIDQLEITDHRGKAMADAQVSDQAAPGNQHRRDAVEVIRDGDVIGRYNVVFSSEQMAQVLSNQVSLGVIMVVALLVAALFTLALLVRRIVLKPLNLITDNLSHIAEGGGDLTRRLPTDSGDEIAHLSHSYNRVIDQIAAIIRGVVEVTNTFDEHVQQMNQASNDSSHSTDEQLKQLEQASTAINQLSASAEEVARSSGETAERTRDTHDASSRGVSVVQSSQGNIQRLTQQIEQTADKITLLKDSSQNIGKVIEVIRAIAEQTNLLALNAAIEAARAGDQGRGFAVVADEVRTLAQRTQSSTEEIEQIVLQLQTHADEAHDAMEQNTHWAQQTVESGKEVQQVLESVQAHISTINDMNHQVATAAEEQSSVASEVNRFIESVFALSGKVSDNARSMRASSDELLQENNELQRRMHNFKV</sequence>
<dbReference type="FunFam" id="1.10.287.950:FF:000001">
    <property type="entry name" value="Methyl-accepting chemotaxis sensory transducer"/>
    <property type="match status" value="1"/>
</dbReference>
<evidence type="ECO:0000256" key="1">
    <source>
        <dbReference type="ARBA" id="ARBA00004141"/>
    </source>
</evidence>
<name>A0A3N1P274_9GAMM</name>
<comment type="caution">
    <text evidence="12">The sequence shown here is derived from an EMBL/GenBank/DDBJ whole genome shotgun (WGS) entry which is preliminary data.</text>
</comment>
<dbReference type="PROSITE" id="PS50885">
    <property type="entry name" value="HAMP"/>
    <property type="match status" value="1"/>
</dbReference>
<feature type="transmembrane region" description="Helical" evidence="9">
    <location>
        <begin position="142"/>
        <end position="164"/>
    </location>
</feature>
<keyword evidence="3 9" id="KW-1133">Transmembrane helix</keyword>
<evidence type="ECO:0000259" key="11">
    <source>
        <dbReference type="PROSITE" id="PS50885"/>
    </source>
</evidence>
<dbReference type="PANTHER" id="PTHR32089">
    <property type="entry name" value="METHYL-ACCEPTING CHEMOTAXIS PROTEIN MCPB"/>
    <property type="match status" value="1"/>
</dbReference>
<dbReference type="SUPFAM" id="SSF58104">
    <property type="entry name" value="Methyl-accepting chemotaxis protein (MCP) signaling domain"/>
    <property type="match status" value="1"/>
</dbReference>
<keyword evidence="2 9" id="KW-0812">Transmembrane</keyword>
<evidence type="ECO:0000256" key="8">
    <source>
        <dbReference type="SAM" id="MobiDB-lite"/>
    </source>
</evidence>
<dbReference type="Pfam" id="PF00015">
    <property type="entry name" value="MCPsignal"/>
    <property type="match status" value="1"/>
</dbReference>